<dbReference type="Gene3D" id="3.40.50.1820">
    <property type="entry name" value="alpha/beta hydrolase"/>
    <property type="match status" value="1"/>
</dbReference>
<dbReference type="AlphaFoldDB" id="A0A2T9Y3I8"/>
<dbReference type="Proteomes" id="UP000245609">
    <property type="component" value="Unassembled WGS sequence"/>
</dbReference>
<dbReference type="PRINTS" id="PR00793">
    <property type="entry name" value="PROAMNOPTASE"/>
</dbReference>
<dbReference type="PANTHER" id="PTHR43248:SF2">
    <property type="entry name" value="PROLYL AMINOPEPTIDASE"/>
    <property type="match status" value="1"/>
</dbReference>
<protein>
    <recommendedName>
        <fullName evidence="3">AB hydrolase-1 domain-containing protein</fullName>
    </recommendedName>
</protein>
<organism evidence="4 5">
    <name type="scientific">Smittium megazygosporum</name>
    <dbReference type="NCBI Taxonomy" id="133381"/>
    <lineage>
        <taxon>Eukaryota</taxon>
        <taxon>Fungi</taxon>
        <taxon>Fungi incertae sedis</taxon>
        <taxon>Zoopagomycota</taxon>
        <taxon>Kickxellomycotina</taxon>
        <taxon>Harpellomycetes</taxon>
        <taxon>Harpellales</taxon>
        <taxon>Legeriomycetaceae</taxon>
        <taxon>Smittium</taxon>
    </lineage>
</organism>
<reference evidence="4 5" key="1">
    <citation type="journal article" date="2018" name="MBio">
        <title>Comparative Genomics Reveals the Core Gene Toolbox for the Fungus-Insect Symbiosis.</title>
        <authorList>
            <person name="Wang Y."/>
            <person name="Stata M."/>
            <person name="Wang W."/>
            <person name="Stajich J.E."/>
            <person name="White M.M."/>
            <person name="Moncalvo J.M."/>
        </authorList>
    </citation>
    <scope>NUCLEOTIDE SEQUENCE [LARGE SCALE GENOMIC DNA]</scope>
    <source>
        <strain evidence="4 5">SC-DP-2</strain>
    </source>
</reference>
<dbReference type="InterPro" id="IPR029058">
    <property type="entry name" value="AB_hydrolase_fold"/>
</dbReference>
<dbReference type="GO" id="GO:0006508">
    <property type="term" value="P:proteolysis"/>
    <property type="evidence" value="ECO:0007669"/>
    <property type="project" value="InterPro"/>
</dbReference>
<comment type="similarity">
    <text evidence="1">Belongs to the peptidase S33 family.</text>
</comment>
<dbReference type="OrthoDB" id="1898734at2759"/>
<keyword evidence="5" id="KW-1185">Reference proteome</keyword>
<accession>A0A2T9Y3I8</accession>
<keyword evidence="2" id="KW-0378">Hydrolase</keyword>
<dbReference type="InterPro" id="IPR051601">
    <property type="entry name" value="Serine_prot/Carboxylest_S33"/>
</dbReference>
<dbReference type="SUPFAM" id="SSF53474">
    <property type="entry name" value="alpha/beta-Hydrolases"/>
    <property type="match status" value="1"/>
</dbReference>
<dbReference type="GO" id="GO:0008233">
    <property type="term" value="F:peptidase activity"/>
    <property type="evidence" value="ECO:0007669"/>
    <property type="project" value="InterPro"/>
</dbReference>
<comment type="caution">
    <text evidence="4">The sequence shown here is derived from an EMBL/GenBank/DDBJ whole genome shotgun (WGS) entry which is preliminary data.</text>
</comment>
<evidence type="ECO:0000313" key="5">
    <source>
        <dbReference type="Proteomes" id="UP000245609"/>
    </source>
</evidence>
<dbReference type="PANTHER" id="PTHR43248">
    <property type="entry name" value="2-SUCCINYL-6-HYDROXY-2,4-CYCLOHEXADIENE-1-CARBOXYLATE SYNTHASE"/>
    <property type="match status" value="1"/>
</dbReference>
<sequence>MAPFTDNVHELDRTDVEANYMPGGVAYDRFFTCPLDYNNPQKKSIQVFVRHLVSSVSVDKHKSPFALYLQGGPGFQSPYQTNLSSGWVGVLLSQGYQVLLLDQRGTGLSTPINAQSQVLKLPTLEEQVEYMKCFRADSIVKDCEIIRKILTQGRSPNDSKLTLLSQSFGGFCATTYLSFYPEGVDKVVITGGLPPLVKDPVDVYSSLIPRMALLNERYYSLYKRDIERVYQIAEYLTNNKVVLPGGGIMTLRRFQQFGLAFGGGGGFSSVHKIVLDCCYDLDTIQRFSYKTLLELESFNGFETNVIYTILHEPIYCEEGVASNWACERAIQQNSSYKSQLNFEEVKLTGSPLFFTGEMIFSWMAEDYPEIGKFKELFFALAEHDKWSKLYDRDALRRNTVPVSAVCYYDDPYVALNLSQECASTINGSKIWITNEYLHNGLHVDNQVITKLLNMLSK</sequence>
<proteinExistence type="inferred from homology"/>
<dbReference type="Pfam" id="PF00561">
    <property type="entry name" value="Abhydrolase_1"/>
    <property type="match status" value="1"/>
</dbReference>
<name>A0A2T9Y3I8_9FUNG</name>
<evidence type="ECO:0000256" key="1">
    <source>
        <dbReference type="ARBA" id="ARBA00010088"/>
    </source>
</evidence>
<evidence type="ECO:0000259" key="3">
    <source>
        <dbReference type="Pfam" id="PF00561"/>
    </source>
</evidence>
<evidence type="ECO:0000256" key="2">
    <source>
        <dbReference type="ARBA" id="ARBA00022801"/>
    </source>
</evidence>
<dbReference type="EMBL" id="MBFS01003391">
    <property type="protein sequence ID" value="PVU86919.1"/>
    <property type="molecule type" value="Genomic_DNA"/>
</dbReference>
<gene>
    <name evidence="4" type="ORF">BB560_006584</name>
</gene>
<dbReference type="STRING" id="133381.A0A2T9Y3I8"/>
<dbReference type="InterPro" id="IPR000073">
    <property type="entry name" value="AB_hydrolase_1"/>
</dbReference>
<dbReference type="InterPro" id="IPR002410">
    <property type="entry name" value="Peptidase_S33"/>
</dbReference>
<feature type="domain" description="AB hydrolase-1" evidence="3">
    <location>
        <begin position="68"/>
        <end position="196"/>
    </location>
</feature>
<evidence type="ECO:0000313" key="4">
    <source>
        <dbReference type="EMBL" id="PVU86919.1"/>
    </source>
</evidence>